<dbReference type="Proteomes" id="UP000323426">
    <property type="component" value="Unassembled WGS sequence"/>
</dbReference>
<dbReference type="Pfam" id="PF18927">
    <property type="entry name" value="CrtO"/>
    <property type="match status" value="1"/>
</dbReference>
<keyword evidence="4 13" id="KW-0812">Transmembrane</keyword>
<dbReference type="GO" id="GO:0016746">
    <property type="term" value="F:acyltransferase activity"/>
    <property type="evidence" value="ECO:0007669"/>
    <property type="project" value="UniProtKB-KW"/>
</dbReference>
<evidence type="ECO:0000256" key="11">
    <source>
        <dbReference type="ARBA" id="ARBA00023667"/>
    </source>
</evidence>
<keyword evidence="5" id="KW-0732">Signal</keyword>
<evidence type="ECO:0000256" key="6">
    <source>
        <dbReference type="ARBA" id="ARBA00022989"/>
    </source>
</evidence>
<dbReference type="UniPathway" id="UPA00029">
    <property type="reaction ID" value="UER00560"/>
</dbReference>
<gene>
    <name evidence="14" type="ORF">F0145_15995</name>
</gene>
<dbReference type="EMBL" id="VWSF01000012">
    <property type="protein sequence ID" value="KAA5544074.1"/>
    <property type="molecule type" value="Genomic_DNA"/>
</dbReference>
<evidence type="ECO:0000313" key="14">
    <source>
        <dbReference type="EMBL" id="KAA5544074.1"/>
    </source>
</evidence>
<evidence type="ECO:0000256" key="9">
    <source>
        <dbReference type="ARBA" id="ARBA00023588"/>
    </source>
</evidence>
<evidence type="ECO:0000256" key="3">
    <source>
        <dbReference type="ARBA" id="ARBA00022679"/>
    </source>
</evidence>
<evidence type="ECO:0000256" key="4">
    <source>
        <dbReference type="ARBA" id="ARBA00022692"/>
    </source>
</evidence>
<sequence>MQYTVAWYNAIPNVLWSVLNLLPVSVFCYWFLPLKLLLVFLGISFLTVLLPKAFFYNIQLGQTTAVYRKIGVGFINKFTQNGEIINKLIRKRYPAYKVVSGSKRSVAKVLGQTFMFEKFHFLLFVFFGLVMVYALVNNYLGWALVLFITNILYNIYPCLLQQYIRVRLSSAIKRE</sequence>
<reference evidence="14 15" key="1">
    <citation type="submission" date="2019-09" db="EMBL/GenBank/DDBJ databases">
        <title>Genome sequence and assembly of Adhaeribacter sp.</title>
        <authorList>
            <person name="Chhetri G."/>
        </authorList>
    </citation>
    <scope>NUCLEOTIDE SEQUENCE [LARGE SCALE GENOMIC DNA]</scope>
    <source>
        <strain evidence="14 15">DK36</strain>
    </source>
</reference>
<evidence type="ECO:0000256" key="13">
    <source>
        <dbReference type="SAM" id="Phobius"/>
    </source>
</evidence>
<evidence type="ECO:0000256" key="10">
    <source>
        <dbReference type="ARBA" id="ARBA00023603"/>
    </source>
</evidence>
<keyword evidence="6 13" id="KW-1133">Transmembrane helix</keyword>
<organism evidence="14 15">
    <name type="scientific">Adhaeribacter rhizoryzae</name>
    <dbReference type="NCBI Taxonomy" id="2607907"/>
    <lineage>
        <taxon>Bacteria</taxon>
        <taxon>Pseudomonadati</taxon>
        <taxon>Bacteroidota</taxon>
        <taxon>Cytophagia</taxon>
        <taxon>Cytophagales</taxon>
        <taxon>Hymenobacteraceae</taxon>
        <taxon>Adhaeribacter</taxon>
    </lineage>
</organism>
<proteinExistence type="inferred from homology"/>
<keyword evidence="3" id="KW-0808">Transferase</keyword>
<dbReference type="GO" id="GO:0005886">
    <property type="term" value="C:plasma membrane"/>
    <property type="evidence" value="ECO:0007669"/>
    <property type="project" value="UniProtKB-SubCell"/>
</dbReference>
<evidence type="ECO:0000256" key="5">
    <source>
        <dbReference type="ARBA" id="ARBA00022729"/>
    </source>
</evidence>
<evidence type="ECO:0000256" key="12">
    <source>
        <dbReference type="ARBA" id="ARBA00025324"/>
    </source>
</evidence>
<dbReference type="InterPro" id="IPR044021">
    <property type="entry name" value="CrtO"/>
</dbReference>
<comment type="function">
    <text evidence="12">Catalyzes the acylation of glycosyl-4,4'-diaponeurosporenoate, i.e. the esterification of glucose at the C6'' position with the carboxyl group of the C(15) fatty acid 12-methyltetradecanoic acid, to yield staphyloxanthin. This is the last step in the biosynthesis of this orange pigment, present in most staphylococci strains.</text>
</comment>
<feature type="transmembrane region" description="Helical" evidence="13">
    <location>
        <begin position="142"/>
        <end position="164"/>
    </location>
</feature>
<evidence type="ECO:0000256" key="1">
    <source>
        <dbReference type="ARBA" id="ARBA00004162"/>
    </source>
</evidence>
<comment type="pathway">
    <text evidence="9">Carotenoid biosynthesis; staphyloxanthin biosynthesis; staphyloxanthin from farnesyl diphosphate: step 5/5.</text>
</comment>
<evidence type="ECO:0000256" key="7">
    <source>
        <dbReference type="ARBA" id="ARBA00023136"/>
    </source>
</evidence>
<dbReference type="AlphaFoldDB" id="A0A5M6D959"/>
<protein>
    <recommendedName>
        <fullName evidence="11">Glycosyl-4,4'-diaponeurosporenoate acyltransferase</fullName>
    </recommendedName>
</protein>
<keyword evidence="15" id="KW-1185">Reference proteome</keyword>
<evidence type="ECO:0000256" key="8">
    <source>
        <dbReference type="ARBA" id="ARBA00023315"/>
    </source>
</evidence>
<name>A0A5M6D959_9BACT</name>
<feature type="transmembrane region" description="Helical" evidence="13">
    <location>
        <begin position="38"/>
        <end position="58"/>
    </location>
</feature>
<comment type="similarity">
    <text evidence="10">Belongs to the acyltransferase CrtO family.</text>
</comment>
<feature type="transmembrane region" description="Helical" evidence="13">
    <location>
        <begin position="119"/>
        <end position="136"/>
    </location>
</feature>
<keyword evidence="8" id="KW-0012">Acyltransferase</keyword>
<feature type="transmembrane region" description="Helical" evidence="13">
    <location>
        <begin position="12"/>
        <end position="32"/>
    </location>
</feature>
<accession>A0A5M6D959</accession>
<keyword evidence="7 13" id="KW-0472">Membrane</keyword>
<keyword evidence="2" id="KW-1003">Cell membrane</keyword>
<evidence type="ECO:0000313" key="15">
    <source>
        <dbReference type="Proteomes" id="UP000323426"/>
    </source>
</evidence>
<evidence type="ECO:0000256" key="2">
    <source>
        <dbReference type="ARBA" id="ARBA00022475"/>
    </source>
</evidence>
<dbReference type="RefSeq" id="WP_150089706.1">
    <property type="nucleotide sequence ID" value="NZ_VWSF01000012.1"/>
</dbReference>
<comment type="caution">
    <text evidence="14">The sequence shown here is derived from an EMBL/GenBank/DDBJ whole genome shotgun (WGS) entry which is preliminary data.</text>
</comment>
<comment type="subcellular location">
    <subcellularLocation>
        <location evidence="1">Cell membrane</location>
        <topology evidence="1">Single-pass membrane protein</topology>
    </subcellularLocation>
</comment>